<accession>A0A1G7HIN2</accession>
<dbReference type="GO" id="GO:0043565">
    <property type="term" value="F:sequence-specific DNA binding"/>
    <property type="evidence" value="ECO:0007669"/>
    <property type="project" value="TreeGrafter"/>
</dbReference>
<dbReference type="GO" id="GO:0003700">
    <property type="term" value="F:DNA-binding transcription factor activity"/>
    <property type="evidence" value="ECO:0007669"/>
    <property type="project" value="InterPro"/>
</dbReference>
<dbReference type="FunFam" id="1.10.10.10:FF:000001">
    <property type="entry name" value="LysR family transcriptional regulator"/>
    <property type="match status" value="1"/>
</dbReference>
<gene>
    <name evidence="6" type="ORF">SAMN05421538_1237</name>
</gene>
<keyword evidence="4" id="KW-0804">Transcription</keyword>
<dbReference type="Pfam" id="PF00126">
    <property type="entry name" value="HTH_1"/>
    <property type="match status" value="1"/>
</dbReference>
<dbReference type="SUPFAM" id="SSF53850">
    <property type="entry name" value="Periplasmic binding protein-like II"/>
    <property type="match status" value="1"/>
</dbReference>
<reference evidence="6 7" key="1">
    <citation type="submission" date="2016-10" db="EMBL/GenBank/DDBJ databases">
        <authorList>
            <person name="de Groot N.N."/>
        </authorList>
    </citation>
    <scope>NUCLEOTIDE SEQUENCE [LARGE SCALE GENOMIC DNA]</scope>
    <source>
        <strain evidence="6 7">DSM 22220</strain>
    </source>
</reference>
<evidence type="ECO:0000256" key="1">
    <source>
        <dbReference type="ARBA" id="ARBA00009437"/>
    </source>
</evidence>
<dbReference type="OrthoDB" id="5526340at2"/>
<name>A0A1G7HIN2_9RHOB</name>
<dbReference type="InterPro" id="IPR058163">
    <property type="entry name" value="LysR-type_TF_proteobact-type"/>
</dbReference>
<dbReference type="Pfam" id="PF03466">
    <property type="entry name" value="LysR_substrate"/>
    <property type="match status" value="1"/>
</dbReference>
<proteinExistence type="inferred from homology"/>
<dbReference type="PRINTS" id="PR00039">
    <property type="entry name" value="HTHLYSR"/>
</dbReference>
<keyword evidence="2" id="KW-0805">Transcription regulation</keyword>
<dbReference type="Proteomes" id="UP000199344">
    <property type="component" value="Unassembled WGS sequence"/>
</dbReference>
<evidence type="ECO:0000313" key="7">
    <source>
        <dbReference type="Proteomes" id="UP000199344"/>
    </source>
</evidence>
<dbReference type="InterPro" id="IPR036388">
    <property type="entry name" value="WH-like_DNA-bd_sf"/>
</dbReference>
<dbReference type="PANTHER" id="PTHR30537">
    <property type="entry name" value="HTH-TYPE TRANSCRIPTIONAL REGULATOR"/>
    <property type="match status" value="1"/>
</dbReference>
<keyword evidence="7" id="KW-1185">Reference proteome</keyword>
<evidence type="ECO:0000256" key="4">
    <source>
        <dbReference type="ARBA" id="ARBA00023163"/>
    </source>
</evidence>
<comment type="similarity">
    <text evidence="1">Belongs to the LysR transcriptional regulatory family.</text>
</comment>
<dbReference type="Gene3D" id="3.40.190.10">
    <property type="entry name" value="Periplasmic binding protein-like II"/>
    <property type="match status" value="2"/>
</dbReference>
<dbReference type="RefSeq" id="WP_090525730.1">
    <property type="nucleotide sequence ID" value="NZ_FNAH01000023.1"/>
</dbReference>
<dbReference type="PANTHER" id="PTHR30537:SF74">
    <property type="entry name" value="HTH-TYPE TRANSCRIPTIONAL REGULATOR TRPI"/>
    <property type="match status" value="1"/>
</dbReference>
<dbReference type="Gene3D" id="1.10.10.10">
    <property type="entry name" value="Winged helix-like DNA-binding domain superfamily/Winged helix DNA-binding domain"/>
    <property type="match status" value="1"/>
</dbReference>
<dbReference type="InterPro" id="IPR005119">
    <property type="entry name" value="LysR_subst-bd"/>
</dbReference>
<dbReference type="STRING" id="591205.SAMN05421538_1237"/>
<evidence type="ECO:0000256" key="2">
    <source>
        <dbReference type="ARBA" id="ARBA00023015"/>
    </source>
</evidence>
<dbReference type="AlphaFoldDB" id="A0A1G7HIN2"/>
<dbReference type="SUPFAM" id="SSF46785">
    <property type="entry name" value="Winged helix' DNA-binding domain"/>
    <property type="match status" value="1"/>
</dbReference>
<protein>
    <submittedName>
        <fullName evidence="6">LysR family transcriptional regulator, glycine cleavage system transcriptional activator</fullName>
    </submittedName>
</protein>
<organism evidence="6 7">
    <name type="scientific">Paracoccus isoporae</name>
    <dbReference type="NCBI Taxonomy" id="591205"/>
    <lineage>
        <taxon>Bacteria</taxon>
        <taxon>Pseudomonadati</taxon>
        <taxon>Pseudomonadota</taxon>
        <taxon>Alphaproteobacteria</taxon>
        <taxon>Rhodobacterales</taxon>
        <taxon>Paracoccaceae</taxon>
        <taxon>Paracoccus</taxon>
    </lineage>
</organism>
<dbReference type="PROSITE" id="PS50931">
    <property type="entry name" value="HTH_LYSR"/>
    <property type="match status" value="1"/>
</dbReference>
<evidence type="ECO:0000259" key="5">
    <source>
        <dbReference type="PROSITE" id="PS50931"/>
    </source>
</evidence>
<dbReference type="EMBL" id="FNAH01000023">
    <property type="protein sequence ID" value="SDF00350.1"/>
    <property type="molecule type" value="Genomic_DNA"/>
</dbReference>
<dbReference type="InterPro" id="IPR000847">
    <property type="entry name" value="LysR_HTH_N"/>
</dbReference>
<dbReference type="GO" id="GO:0006351">
    <property type="term" value="P:DNA-templated transcription"/>
    <property type="evidence" value="ECO:0007669"/>
    <property type="project" value="TreeGrafter"/>
</dbReference>
<sequence length="297" mass="32162">MSDFRRHAHTPTVTELRAVLAVAELGSASAAAEALSLTQSAVSRTIRTMEQRLGVRLFTRTQQRLVLSDVGRAMLPDIRDILERLDLSARMAMAYGGAENVLRLAALPTFTRKWLIPRLPALLRAHPSLRIDISPALEPVAFDRAGVDAAIQRLEMAGPGTEVIPICHERLIVVASPDLLGRSPLSPDELLRFPLIQQSTRPSLWSDWLSSVGADLFQQIPGPRFQHFDMVIDAAEVGLGVAILPDIFVADSLQSGRLVQPCPDTLGGKSPYALIAPKASSCAALAPFAEWLVTAAD</sequence>
<evidence type="ECO:0000313" key="6">
    <source>
        <dbReference type="EMBL" id="SDF00350.1"/>
    </source>
</evidence>
<feature type="domain" description="HTH lysR-type" evidence="5">
    <location>
        <begin position="11"/>
        <end position="68"/>
    </location>
</feature>
<evidence type="ECO:0000256" key="3">
    <source>
        <dbReference type="ARBA" id="ARBA00023125"/>
    </source>
</evidence>
<keyword evidence="3" id="KW-0238">DNA-binding</keyword>
<dbReference type="InterPro" id="IPR036390">
    <property type="entry name" value="WH_DNA-bd_sf"/>
</dbReference>